<comment type="caution">
    <text evidence="4">The sequence shown here is derived from an EMBL/GenBank/DDBJ whole genome shotgun (WGS) entry which is preliminary data.</text>
</comment>
<dbReference type="InterPro" id="IPR050832">
    <property type="entry name" value="Bact_Acetyltransf"/>
</dbReference>
<evidence type="ECO:0000313" key="4">
    <source>
        <dbReference type="EMBL" id="GGP46881.1"/>
    </source>
</evidence>
<keyword evidence="1" id="KW-0808">Transferase</keyword>
<protein>
    <submittedName>
        <fullName evidence="4">N-acetyltransferase</fullName>
    </submittedName>
</protein>
<dbReference type="PROSITE" id="PS51186">
    <property type="entry name" value="GNAT"/>
    <property type="match status" value="1"/>
</dbReference>
<dbReference type="CDD" id="cd04301">
    <property type="entry name" value="NAT_SF"/>
    <property type="match status" value="1"/>
</dbReference>
<dbReference type="InterPro" id="IPR016181">
    <property type="entry name" value="Acyl_CoA_acyltransferase"/>
</dbReference>
<dbReference type="PANTHER" id="PTHR43877:SF2">
    <property type="entry name" value="AMINOALKYLPHOSPHONATE N-ACETYLTRANSFERASE-RELATED"/>
    <property type="match status" value="1"/>
</dbReference>
<dbReference type="GO" id="GO:0016747">
    <property type="term" value="F:acyltransferase activity, transferring groups other than amino-acyl groups"/>
    <property type="evidence" value="ECO:0007669"/>
    <property type="project" value="InterPro"/>
</dbReference>
<proteinExistence type="predicted"/>
<evidence type="ECO:0000256" key="1">
    <source>
        <dbReference type="ARBA" id="ARBA00022679"/>
    </source>
</evidence>
<sequence length="166" mass="18278">MTDVVVRPAHEHEWDEVGALTVAAYRAEGYLTGPVNDYAAELADARDRARHTDLLVAVDDRGAVLGTISVVHPGSPYAETCREGELEFRMLAVRPDARGRGIGEALVRAAIGRAREVGAARLVMSTSERMPSALRLYRRLGFARSPERDWRPKPGVDLIAFRLELS</sequence>
<reference evidence="4" key="1">
    <citation type="journal article" date="2014" name="Int. J. Syst. Evol. Microbiol.">
        <title>Complete genome sequence of Corynebacterium casei LMG S-19264T (=DSM 44701T), isolated from a smear-ripened cheese.</title>
        <authorList>
            <consortium name="US DOE Joint Genome Institute (JGI-PGF)"/>
            <person name="Walter F."/>
            <person name="Albersmeier A."/>
            <person name="Kalinowski J."/>
            <person name="Ruckert C."/>
        </authorList>
    </citation>
    <scope>NUCLEOTIDE SEQUENCE</scope>
    <source>
        <strain evidence="4">JCM 3313</strain>
    </source>
</reference>
<organism evidence="4 5">
    <name type="scientific">Saccharothrix coeruleofusca</name>
    <dbReference type="NCBI Taxonomy" id="33919"/>
    <lineage>
        <taxon>Bacteria</taxon>
        <taxon>Bacillati</taxon>
        <taxon>Actinomycetota</taxon>
        <taxon>Actinomycetes</taxon>
        <taxon>Pseudonocardiales</taxon>
        <taxon>Pseudonocardiaceae</taxon>
        <taxon>Saccharothrix</taxon>
    </lineage>
</organism>
<evidence type="ECO:0000259" key="3">
    <source>
        <dbReference type="PROSITE" id="PS51186"/>
    </source>
</evidence>
<dbReference type="SUPFAM" id="SSF55729">
    <property type="entry name" value="Acyl-CoA N-acyltransferases (Nat)"/>
    <property type="match status" value="1"/>
</dbReference>
<dbReference type="PANTHER" id="PTHR43877">
    <property type="entry name" value="AMINOALKYLPHOSPHONATE N-ACETYLTRANSFERASE-RELATED-RELATED"/>
    <property type="match status" value="1"/>
</dbReference>
<accession>A0A918AIK8</accession>
<evidence type="ECO:0000313" key="5">
    <source>
        <dbReference type="Proteomes" id="UP000639606"/>
    </source>
</evidence>
<reference evidence="4" key="2">
    <citation type="submission" date="2020-09" db="EMBL/GenBank/DDBJ databases">
        <authorList>
            <person name="Sun Q."/>
            <person name="Ohkuma M."/>
        </authorList>
    </citation>
    <scope>NUCLEOTIDE SEQUENCE</scope>
    <source>
        <strain evidence="4">JCM 3313</strain>
    </source>
</reference>
<dbReference type="RefSeq" id="WP_189222760.1">
    <property type="nucleotide sequence ID" value="NZ_BMRG01000003.1"/>
</dbReference>
<dbReference type="EMBL" id="BMRG01000003">
    <property type="protein sequence ID" value="GGP46881.1"/>
    <property type="molecule type" value="Genomic_DNA"/>
</dbReference>
<dbReference type="Pfam" id="PF00583">
    <property type="entry name" value="Acetyltransf_1"/>
    <property type="match status" value="1"/>
</dbReference>
<dbReference type="Gene3D" id="3.40.630.30">
    <property type="match status" value="1"/>
</dbReference>
<keyword evidence="5" id="KW-1185">Reference proteome</keyword>
<feature type="domain" description="N-acetyltransferase" evidence="3">
    <location>
        <begin position="4"/>
        <end position="166"/>
    </location>
</feature>
<dbReference type="InterPro" id="IPR000182">
    <property type="entry name" value="GNAT_dom"/>
</dbReference>
<keyword evidence="2" id="KW-0012">Acyltransferase</keyword>
<dbReference type="Proteomes" id="UP000639606">
    <property type="component" value="Unassembled WGS sequence"/>
</dbReference>
<dbReference type="AlphaFoldDB" id="A0A918AIK8"/>
<name>A0A918AIK8_9PSEU</name>
<evidence type="ECO:0000256" key="2">
    <source>
        <dbReference type="ARBA" id="ARBA00023315"/>
    </source>
</evidence>
<gene>
    <name evidence="4" type="ORF">GCM10010185_18300</name>
</gene>